<dbReference type="GO" id="GO:0005886">
    <property type="term" value="C:plasma membrane"/>
    <property type="evidence" value="ECO:0007669"/>
    <property type="project" value="UniProtKB-SubCell"/>
</dbReference>
<dbReference type="FunFam" id="1.20.1250.20:FF:000218">
    <property type="entry name" value="facilitated trehalose transporter Tret1"/>
    <property type="match status" value="1"/>
</dbReference>
<dbReference type="PROSITE" id="PS50850">
    <property type="entry name" value="MFS"/>
    <property type="match status" value="1"/>
</dbReference>
<keyword evidence="2" id="KW-0813">Transport</keyword>
<evidence type="ECO:0000313" key="10">
    <source>
        <dbReference type="EMBL" id="JAC96969.1"/>
    </source>
</evidence>
<feature type="transmembrane region" description="Helical" evidence="8">
    <location>
        <begin position="94"/>
        <end position="114"/>
    </location>
</feature>
<feature type="transmembrane region" description="Helical" evidence="8">
    <location>
        <begin position="153"/>
        <end position="173"/>
    </location>
</feature>
<evidence type="ECO:0000256" key="6">
    <source>
        <dbReference type="ARBA" id="ARBA00022989"/>
    </source>
</evidence>
<dbReference type="OrthoDB" id="8120565at2759"/>
<dbReference type="PANTHER" id="PTHR48021">
    <property type="match status" value="1"/>
</dbReference>
<evidence type="ECO:0000256" key="1">
    <source>
        <dbReference type="ARBA" id="ARBA00004651"/>
    </source>
</evidence>
<proteinExistence type="predicted"/>
<dbReference type="InterPro" id="IPR036259">
    <property type="entry name" value="MFS_trans_sf"/>
</dbReference>
<feature type="transmembrane region" description="Helical" evidence="8">
    <location>
        <begin position="432"/>
        <end position="457"/>
    </location>
</feature>
<protein>
    <submittedName>
        <fullName evidence="10">Facilitated trehalose transporter Tret1</fullName>
    </submittedName>
</protein>
<evidence type="ECO:0000256" key="2">
    <source>
        <dbReference type="ARBA" id="ARBA00022448"/>
    </source>
</evidence>
<feature type="domain" description="Major facilitator superfamily (MFS) profile" evidence="9">
    <location>
        <begin position="23"/>
        <end position="461"/>
    </location>
</feature>
<feature type="transmembrane region" description="Helical" evidence="8">
    <location>
        <begin position="334"/>
        <end position="357"/>
    </location>
</feature>
<dbReference type="CDD" id="cd17358">
    <property type="entry name" value="MFS_GLUT6_8_Class3_like"/>
    <property type="match status" value="1"/>
</dbReference>
<dbReference type="InterPro" id="IPR050549">
    <property type="entry name" value="MFS_Trehalose_Transporter"/>
</dbReference>
<keyword evidence="7 8" id="KW-0472">Membrane</keyword>
<keyword evidence="4" id="KW-0762">Sugar transport</keyword>
<feature type="transmembrane region" description="Helical" evidence="8">
    <location>
        <begin position="120"/>
        <end position="141"/>
    </location>
</feature>
<feature type="transmembrane region" description="Helical" evidence="8">
    <location>
        <begin position="21"/>
        <end position="46"/>
    </location>
</feature>
<dbReference type="InterPro" id="IPR005828">
    <property type="entry name" value="MFS_sugar_transport-like"/>
</dbReference>
<reference evidence="10" key="1">
    <citation type="submission" date="2014-11" db="EMBL/GenBank/DDBJ databases">
        <authorList>
            <person name="Geib S."/>
        </authorList>
    </citation>
    <scope>NUCLEOTIDE SEQUENCE</scope>
</reference>
<dbReference type="InterPro" id="IPR005829">
    <property type="entry name" value="Sugar_transporter_CS"/>
</dbReference>
<keyword evidence="3" id="KW-1003">Cell membrane</keyword>
<dbReference type="PROSITE" id="PS00216">
    <property type="entry name" value="SUGAR_TRANSPORT_1"/>
    <property type="match status" value="1"/>
</dbReference>
<evidence type="ECO:0000256" key="5">
    <source>
        <dbReference type="ARBA" id="ARBA00022692"/>
    </source>
</evidence>
<feature type="transmembrane region" description="Helical" evidence="8">
    <location>
        <begin position="269"/>
        <end position="289"/>
    </location>
</feature>
<keyword evidence="5 8" id="KW-0812">Transmembrane</keyword>
<name>A0A0A1WES4_ZEUCU</name>
<keyword evidence="6 8" id="KW-1133">Transmembrane helix</keyword>
<reference evidence="10" key="2">
    <citation type="journal article" date="2015" name="Gigascience">
        <title>Reconstructing a comprehensive transcriptome assembly of a white-pupal translocated strain of the pest fruit fly Bactrocera cucurbitae.</title>
        <authorList>
            <person name="Sim S.B."/>
            <person name="Calla B."/>
            <person name="Hall B."/>
            <person name="DeRego T."/>
            <person name="Geib S.M."/>
        </authorList>
    </citation>
    <scope>NUCLEOTIDE SEQUENCE</scope>
</reference>
<feature type="transmembrane region" description="Helical" evidence="8">
    <location>
        <begin position="309"/>
        <end position="327"/>
    </location>
</feature>
<dbReference type="PANTHER" id="PTHR48021:SF33">
    <property type="entry name" value="AT22075P-RELATED"/>
    <property type="match status" value="1"/>
</dbReference>
<dbReference type="Pfam" id="PF00083">
    <property type="entry name" value="Sugar_tr"/>
    <property type="match status" value="1"/>
</dbReference>
<evidence type="ECO:0000256" key="7">
    <source>
        <dbReference type="ARBA" id="ARBA00023136"/>
    </source>
</evidence>
<feature type="transmembrane region" description="Helical" evidence="8">
    <location>
        <begin position="66"/>
        <end position="87"/>
    </location>
</feature>
<sequence>MLLNLCKNSEGVFRAEFRTQLLAAASVTIITFCHGIGLGWFAPMLFKLQTPAESPLDFEVTVEQGSWMGALVCLGGFTGNVLFGQLLDLIGRKACIYCLAIPHICFWCLVYFAQSIEYLYAARFCGGITGGGTYVVIPIFIGEIVDPTIRGRLTSLFTLTLNSGMLTGCTLSSNVPYHIIPLLVISMPLLFLLIETYFPETPSYLLHRAQFEKAEKSFMFYQGHKPEAKQDVDKFNAKFTELRDAVMAQKSQTDDVTWRDFFSKRAIHALSMGIMLMVINVFSGSFALLNYTSSIFVAIKTDIHPNTNTTIIGVVQIVGTITAIILVDRYGRKMLLMFSTASMGICLATFGMYAFFAEETSVDLTPYRSWLPLLFMALIILSANVGVIPVTFVVLVEILPAKIRSKGASICLSLLSVFTFILIKIYPPFMEAFGLSATMWACAACAALGLFYISIFLPETKGKSMDKDNA</sequence>
<dbReference type="InterPro" id="IPR044775">
    <property type="entry name" value="MFS_ERD6/Tret1-like"/>
</dbReference>
<feature type="transmembrane region" description="Helical" evidence="8">
    <location>
        <begin position="369"/>
        <end position="395"/>
    </location>
</feature>
<evidence type="ECO:0000256" key="3">
    <source>
        <dbReference type="ARBA" id="ARBA00022475"/>
    </source>
</evidence>
<dbReference type="Gene3D" id="1.20.1250.20">
    <property type="entry name" value="MFS general substrate transporter like domains"/>
    <property type="match status" value="1"/>
</dbReference>
<comment type="subcellular location">
    <subcellularLocation>
        <location evidence="1">Cell membrane</location>
        <topology evidence="1">Multi-pass membrane protein</topology>
    </subcellularLocation>
</comment>
<dbReference type="InterPro" id="IPR020846">
    <property type="entry name" value="MFS_dom"/>
</dbReference>
<dbReference type="GeneID" id="105208838"/>
<dbReference type="GO" id="GO:0051119">
    <property type="term" value="F:sugar transmembrane transporter activity"/>
    <property type="evidence" value="ECO:0007669"/>
    <property type="project" value="InterPro"/>
</dbReference>
<dbReference type="SUPFAM" id="SSF103473">
    <property type="entry name" value="MFS general substrate transporter"/>
    <property type="match status" value="1"/>
</dbReference>
<accession>A0A0A1WES4</accession>
<gene>
    <name evidence="10" type="primary">Tret1_8</name>
    <name evidence="10" type="ORF">g.35893</name>
</gene>
<evidence type="ECO:0000256" key="4">
    <source>
        <dbReference type="ARBA" id="ARBA00022597"/>
    </source>
</evidence>
<evidence type="ECO:0000259" key="9">
    <source>
        <dbReference type="PROSITE" id="PS50850"/>
    </source>
</evidence>
<dbReference type="AlphaFoldDB" id="A0A0A1WES4"/>
<organism evidence="10">
    <name type="scientific">Zeugodacus cucurbitae</name>
    <name type="common">Melon fruit fly</name>
    <name type="synonym">Bactrocera cucurbitae</name>
    <dbReference type="NCBI Taxonomy" id="28588"/>
    <lineage>
        <taxon>Eukaryota</taxon>
        <taxon>Metazoa</taxon>
        <taxon>Ecdysozoa</taxon>
        <taxon>Arthropoda</taxon>
        <taxon>Hexapoda</taxon>
        <taxon>Insecta</taxon>
        <taxon>Pterygota</taxon>
        <taxon>Neoptera</taxon>
        <taxon>Endopterygota</taxon>
        <taxon>Diptera</taxon>
        <taxon>Brachycera</taxon>
        <taxon>Muscomorpha</taxon>
        <taxon>Tephritoidea</taxon>
        <taxon>Tephritidae</taxon>
        <taxon>Zeugodacus</taxon>
        <taxon>Zeugodacus</taxon>
    </lineage>
</organism>
<feature type="transmembrane region" description="Helical" evidence="8">
    <location>
        <begin position="407"/>
        <end position="426"/>
    </location>
</feature>
<dbReference type="EMBL" id="GBXI01017322">
    <property type="protein sequence ID" value="JAC96969.1"/>
    <property type="molecule type" value="Transcribed_RNA"/>
</dbReference>
<feature type="transmembrane region" description="Helical" evidence="8">
    <location>
        <begin position="179"/>
        <end position="198"/>
    </location>
</feature>
<evidence type="ECO:0000256" key="8">
    <source>
        <dbReference type="SAM" id="Phobius"/>
    </source>
</evidence>